<comment type="caution">
    <text evidence="3">The sequence shown here is derived from an EMBL/GenBank/DDBJ whole genome shotgun (WGS) entry which is preliminary data.</text>
</comment>
<dbReference type="Gene3D" id="3.40.50.1820">
    <property type="entry name" value="alpha/beta hydrolase"/>
    <property type="match status" value="1"/>
</dbReference>
<evidence type="ECO:0000313" key="4">
    <source>
        <dbReference type="Proteomes" id="UP001209540"/>
    </source>
</evidence>
<organism evidence="3 4">
    <name type="scientific">Phascolomyces articulosus</name>
    <dbReference type="NCBI Taxonomy" id="60185"/>
    <lineage>
        <taxon>Eukaryota</taxon>
        <taxon>Fungi</taxon>
        <taxon>Fungi incertae sedis</taxon>
        <taxon>Mucoromycota</taxon>
        <taxon>Mucoromycotina</taxon>
        <taxon>Mucoromycetes</taxon>
        <taxon>Mucorales</taxon>
        <taxon>Lichtheimiaceae</taxon>
        <taxon>Phascolomyces</taxon>
    </lineage>
</organism>
<dbReference type="EMBL" id="JAIXMP010000050">
    <property type="protein sequence ID" value="KAI9245686.1"/>
    <property type="molecule type" value="Genomic_DNA"/>
</dbReference>
<dbReference type="Proteomes" id="UP001209540">
    <property type="component" value="Unassembled WGS sequence"/>
</dbReference>
<evidence type="ECO:0000259" key="2">
    <source>
        <dbReference type="Pfam" id="PF07859"/>
    </source>
</evidence>
<dbReference type="AlphaFoldDB" id="A0AAD5P977"/>
<evidence type="ECO:0000313" key="3">
    <source>
        <dbReference type="EMBL" id="KAI9245686.1"/>
    </source>
</evidence>
<evidence type="ECO:0000256" key="1">
    <source>
        <dbReference type="ARBA" id="ARBA00022801"/>
    </source>
</evidence>
<dbReference type="InterPro" id="IPR029058">
    <property type="entry name" value="AB_hydrolase_fold"/>
</dbReference>
<dbReference type="InterPro" id="IPR050300">
    <property type="entry name" value="GDXG_lipolytic_enzyme"/>
</dbReference>
<dbReference type="Pfam" id="PF07859">
    <property type="entry name" value="Abhydrolase_3"/>
    <property type="match status" value="1"/>
</dbReference>
<name>A0AAD5P977_9FUNG</name>
<proteinExistence type="predicted"/>
<gene>
    <name evidence="3" type="ORF">BDA99DRAFT_527857</name>
</gene>
<reference evidence="3" key="1">
    <citation type="journal article" date="2022" name="IScience">
        <title>Evolution of zygomycete secretomes and the origins of terrestrial fungal ecologies.</title>
        <authorList>
            <person name="Chang Y."/>
            <person name="Wang Y."/>
            <person name="Mondo S."/>
            <person name="Ahrendt S."/>
            <person name="Andreopoulos W."/>
            <person name="Barry K."/>
            <person name="Beard J."/>
            <person name="Benny G.L."/>
            <person name="Blankenship S."/>
            <person name="Bonito G."/>
            <person name="Cuomo C."/>
            <person name="Desiro A."/>
            <person name="Gervers K.A."/>
            <person name="Hundley H."/>
            <person name="Kuo A."/>
            <person name="LaButti K."/>
            <person name="Lang B.F."/>
            <person name="Lipzen A."/>
            <person name="O'Donnell K."/>
            <person name="Pangilinan J."/>
            <person name="Reynolds N."/>
            <person name="Sandor L."/>
            <person name="Smith M.E."/>
            <person name="Tsang A."/>
            <person name="Grigoriev I.V."/>
            <person name="Stajich J.E."/>
            <person name="Spatafora J.W."/>
        </authorList>
    </citation>
    <scope>NUCLEOTIDE SEQUENCE</scope>
    <source>
        <strain evidence="3">RSA 2281</strain>
    </source>
</reference>
<sequence>MSGERATPIHPDYAAFFEKTRNHLRPSSGLITPQEYRENLDKAASLISLPKVIEKEMTITYNNIEVKIILFRPPESKDDELLPILIYYHGGGFVFGSRHSHSKAVRQICVENDISVMFVDYSLAPEHKYPTAHEECYAAFAWVLERGKDIHVDTSKIAVCGDSAGGSLAAAIPIMAKERGIQKDVIKAQILIYPWLSPSAEAFQSYHEFGNGNYPLSLKDMVYYDKVYFTQENKDKFSHPLLATVDELQYLPPALVLTAEADVLRDEGEAYARKLTEAGVPTASVRLIGAVHTYFSSALDTPVYKQTLNMIKYQLSEAFKK</sequence>
<protein>
    <submittedName>
        <fullName evidence="3">Alpha/beta hydrolase fold-domain-containing protein</fullName>
    </submittedName>
</protein>
<accession>A0AAD5P977</accession>
<keyword evidence="4" id="KW-1185">Reference proteome</keyword>
<dbReference type="PANTHER" id="PTHR48081:SF8">
    <property type="entry name" value="ALPHA_BETA HYDROLASE FOLD-3 DOMAIN-CONTAINING PROTEIN-RELATED"/>
    <property type="match status" value="1"/>
</dbReference>
<keyword evidence="1 3" id="KW-0378">Hydrolase</keyword>
<dbReference type="InterPro" id="IPR013094">
    <property type="entry name" value="AB_hydrolase_3"/>
</dbReference>
<dbReference type="GO" id="GO:0016787">
    <property type="term" value="F:hydrolase activity"/>
    <property type="evidence" value="ECO:0007669"/>
    <property type="project" value="UniProtKB-KW"/>
</dbReference>
<feature type="domain" description="Alpha/beta hydrolase fold-3" evidence="2">
    <location>
        <begin position="85"/>
        <end position="295"/>
    </location>
</feature>
<reference evidence="3" key="2">
    <citation type="submission" date="2023-02" db="EMBL/GenBank/DDBJ databases">
        <authorList>
            <consortium name="DOE Joint Genome Institute"/>
            <person name="Mondo S.J."/>
            <person name="Chang Y."/>
            <person name="Wang Y."/>
            <person name="Ahrendt S."/>
            <person name="Andreopoulos W."/>
            <person name="Barry K."/>
            <person name="Beard J."/>
            <person name="Benny G.L."/>
            <person name="Blankenship S."/>
            <person name="Bonito G."/>
            <person name="Cuomo C."/>
            <person name="Desiro A."/>
            <person name="Gervers K.A."/>
            <person name="Hundley H."/>
            <person name="Kuo A."/>
            <person name="LaButti K."/>
            <person name="Lang B.F."/>
            <person name="Lipzen A."/>
            <person name="O'Donnell K."/>
            <person name="Pangilinan J."/>
            <person name="Reynolds N."/>
            <person name="Sandor L."/>
            <person name="Smith M.W."/>
            <person name="Tsang A."/>
            <person name="Grigoriev I.V."/>
            <person name="Stajich J.E."/>
            <person name="Spatafora J.W."/>
        </authorList>
    </citation>
    <scope>NUCLEOTIDE SEQUENCE</scope>
    <source>
        <strain evidence="3">RSA 2281</strain>
    </source>
</reference>
<dbReference type="SUPFAM" id="SSF53474">
    <property type="entry name" value="alpha/beta-Hydrolases"/>
    <property type="match status" value="1"/>
</dbReference>
<dbReference type="PANTHER" id="PTHR48081">
    <property type="entry name" value="AB HYDROLASE SUPERFAMILY PROTEIN C4A8.06C"/>
    <property type="match status" value="1"/>
</dbReference>